<comment type="caution">
    <text evidence="1">The sequence shown here is derived from an EMBL/GenBank/DDBJ whole genome shotgun (WGS) entry which is preliminary data.</text>
</comment>
<protein>
    <submittedName>
        <fullName evidence="1">Bor family protein</fullName>
    </submittedName>
</protein>
<dbReference type="Proteomes" id="UP001204376">
    <property type="component" value="Unassembled WGS sequence"/>
</dbReference>
<gene>
    <name evidence="1" type="ORF">NPE20_24680</name>
</gene>
<name>A0ABT1T9U8_9SPHI</name>
<keyword evidence="2" id="KW-1185">Reference proteome</keyword>
<evidence type="ECO:0000313" key="1">
    <source>
        <dbReference type="EMBL" id="MCQ6961192.1"/>
    </source>
</evidence>
<sequence>MHPTPQPIPYRCRLVVILLTVTLSFSSCVTYRVQTKKQEGSEYEQRRVSSLFWGILQSPKVVTTPVCDSLGSQGMSEVYMRRNFGDYLLSTVTLGIYNPSTLKWKCGKPCPKTGTL</sequence>
<dbReference type="EMBL" id="JANHOH010000012">
    <property type="protein sequence ID" value="MCQ6961192.1"/>
    <property type="molecule type" value="Genomic_DNA"/>
</dbReference>
<dbReference type="RefSeq" id="WP_256541362.1">
    <property type="nucleotide sequence ID" value="NZ_JANHOH010000012.1"/>
</dbReference>
<reference evidence="1 2" key="1">
    <citation type="submission" date="2022-07" db="EMBL/GenBank/DDBJ databases">
        <title>Mucilaginibacter sp. JC4.</title>
        <authorList>
            <person name="Le V."/>
            <person name="Ko S.-R."/>
            <person name="Ahn C.-Y."/>
            <person name="Oh H.-M."/>
        </authorList>
    </citation>
    <scope>NUCLEOTIDE SEQUENCE [LARGE SCALE GENOMIC DNA]</scope>
    <source>
        <strain evidence="1 2">JC4</strain>
    </source>
</reference>
<dbReference type="Pfam" id="PF06291">
    <property type="entry name" value="Lambda_Bor"/>
    <property type="match status" value="1"/>
</dbReference>
<evidence type="ECO:0000313" key="2">
    <source>
        <dbReference type="Proteomes" id="UP001204376"/>
    </source>
</evidence>
<organism evidence="1 2">
    <name type="scientific">Mucilaginibacter aquariorum</name>
    <dbReference type="NCBI Taxonomy" id="2967225"/>
    <lineage>
        <taxon>Bacteria</taxon>
        <taxon>Pseudomonadati</taxon>
        <taxon>Bacteroidota</taxon>
        <taxon>Sphingobacteriia</taxon>
        <taxon>Sphingobacteriales</taxon>
        <taxon>Sphingobacteriaceae</taxon>
        <taxon>Mucilaginibacter</taxon>
    </lineage>
</organism>
<accession>A0ABT1T9U8</accession>
<proteinExistence type="predicted"/>
<dbReference type="InterPro" id="IPR010438">
    <property type="entry name" value="Lambda_Bor"/>
</dbReference>